<gene>
    <name evidence="4" type="ORF">QIS96_17255</name>
</gene>
<name>A0ABT6SD25_9ACTN</name>
<organism evidence="4 5">
    <name type="scientific">Streptomyces cavernicola</name>
    <dbReference type="NCBI Taxonomy" id="3043613"/>
    <lineage>
        <taxon>Bacteria</taxon>
        <taxon>Bacillati</taxon>
        <taxon>Actinomycetota</taxon>
        <taxon>Actinomycetes</taxon>
        <taxon>Kitasatosporales</taxon>
        <taxon>Streptomycetaceae</taxon>
        <taxon>Streptomyces</taxon>
    </lineage>
</organism>
<feature type="DNA-binding region" description="H-T-H motif" evidence="2">
    <location>
        <begin position="25"/>
        <end position="44"/>
    </location>
</feature>
<protein>
    <submittedName>
        <fullName evidence="4">TetR family transcriptional regulator</fullName>
    </submittedName>
</protein>
<dbReference type="PROSITE" id="PS50977">
    <property type="entry name" value="HTH_TETR_2"/>
    <property type="match status" value="1"/>
</dbReference>
<sequence>MAGRREQVLDAAVEILGTGGLRRLTYQAVDAAANAPAGTASNHFRSRDLLVAGVVDHLETLDARDWAEFAAERTPEHTSERTPEGPEALSATLAGLVRHALGPARHRTAARYTLALEGLARPAVRTSLARAQESLRGLLAPWLESLGSTDPAAHGRILFDYVDGAIFHQVTLPTEDFDPEPGIRAVLTGLLPRGEPGRD</sequence>
<dbReference type="Proteomes" id="UP001223978">
    <property type="component" value="Unassembled WGS sequence"/>
</dbReference>
<keyword evidence="5" id="KW-1185">Reference proteome</keyword>
<dbReference type="SUPFAM" id="SSF46689">
    <property type="entry name" value="Homeodomain-like"/>
    <property type="match status" value="1"/>
</dbReference>
<reference evidence="4 5" key="1">
    <citation type="submission" date="2023-05" db="EMBL/GenBank/DDBJ databases">
        <title>Draft genome sequence of Streptomyces sp. B-S-A6 isolated from a cave soil in Thailand.</title>
        <authorList>
            <person name="Chamroensaksri N."/>
            <person name="Muangham S."/>
        </authorList>
    </citation>
    <scope>NUCLEOTIDE SEQUENCE [LARGE SCALE GENOMIC DNA]</scope>
    <source>
        <strain evidence="4 5">B-S-A6</strain>
    </source>
</reference>
<dbReference type="InterPro" id="IPR041583">
    <property type="entry name" value="TetR_C_31"/>
</dbReference>
<dbReference type="Pfam" id="PF17940">
    <property type="entry name" value="TetR_C_31"/>
    <property type="match status" value="1"/>
</dbReference>
<evidence type="ECO:0000256" key="1">
    <source>
        <dbReference type="ARBA" id="ARBA00023125"/>
    </source>
</evidence>
<evidence type="ECO:0000313" key="5">
    <source>
        <dbReference type="Proteomes" id="UP001223978"/>
    </source>
</evidence>
<dbReference type="InterPro" id="IPR001647">
    <property type="entry name" value="HTH_TetR"/>
</dbReference>
<dbReference type="EMBL" id="JASCIQ010000017">
    <property type="protein sequence ID" value="MDI3405562.1"/>
    <property type="molecule type" value="Genomic_DNA"/>
</dbReference>
<dbReference type="Gene3D" id="1.10.357.10">
    <property type="entry name" value="Tetracycline Repressor, domain 2"/>
    <property type="match status" value="1"/>
</dbReference>
<evidence type="ECO:0000313" key="4">
    <source>
        <dbReference type="EMBL" id="MDI3405562.1"/>
    </source>
</evidence>
<dbReference type="RefSeq" id="WP_282543504.1">
    <property type="nucleotide sequence ID" value="NZ_JASCIQ010000017.1"/>
</dbReference>
<dbReference type="InterPro" id="IPR009057">
    <property type="entry name" value="Homeodomain-like_sf"/>
</dbReference>
<proteinExistence type="predicted"/>
<accession>A0ABT6SD25</accession>
<comment type="caution">
    <text evidence="4">The sequence shown here is derived from an EMBL/GenBank/DDBJ whole genome shotgun (WGS) entry which is preliminary data.</text>
</comment>
<evidence type="ECO:0000259" key="3">
    <source>
        <dbReference type="PROSITE" id="PS50977"/>
    </source>
</evidence>
<keyword evidence="1 2" id="KW-0238">DNA-binding</keyword>
<evidence type="ECO:0000256" key="2">
    <source>
        <dbReference type="PROSITE-ProRule" id="PRU00335"/>
    </source>
</evidence>
<feature type="domain" description="HTH tetR-type" evidence="3">
    <location>
        <begin position="2"/>
        <end position="62"/>
    </location>
</feature>